<gene>
    <name evidence="1" type="ORF">GCM10010842_37290</name>
</gene>
<reference evidence="2" key="1">
    <citation type="journal article" date="2019" name="Int. J. Syst. Evol. Microbiol.">
        <title>The Global Catalogue of Microorganisms (GCM) 10K type strain sequencing project: providing services to taxonomists for standard genome sequencing and annotation.</title>
        <authorList>
            <consortium name="The Broad Institute Genomics Platform"/>
            <consortium name="The Broad Institute Genome Sequencing Center for Infectious Disease"/>
            <person name="Wu L."/>
            <person name="Ma J."/>
        </authorList>
    </citation>
    <scope>NUCLEOTIDE SEQUENCE [LARGE SCALE GENOMIC DNA]</scope>
    <source>
        <strain evidence="2">JCM 16918</strain>
    </source>
</reference>
<organism evidence="1 2">
    <name type="scientific">Deinococcus daejeonensis</name>
    <dbReference type="NCBI Taxonomy" id="1007098"/>
    <lineage>
        <taxon>Bacteria</taxon>
        <taxon>Thermotogati</taxon>
        <taxon>Deinococcota</taxon>
        <taxon>Deinococci</taxon>
        <taxon>Deinococcales</taxon>
        <taxon>Deinococcaceae</taxon>
        <taxon>Deinococcus</taxon>
    </lineage>
</organism>
<dbReference type="EMBL" id="BMOR01000033">
    <property type="protein sequence ID" value="GGN46607.1"/>
    <property type="molecule type" value="Genomic_DNA"/>
</dbReference>
<protein>
    <submittedName>
        <fullName evidence="1">Uncharacterized protein</fullName>
    </submittedName>
</protein>
<keyword evidence="2" id="KW-1185">Reference proteome</keyword>
<dbReference type="Proteomes" id="UP000645517">
    <property type="component" value="Unassembled WGS sequence"/>
</dbReference>
<sequence>MTIFENFNPTLLAPLNLLPDEPVDGQVYRVPGLSAAVAMQGGIGRLVTLGSTWSDRYHTVLNVRRHLNELEVELQGQWTTLSSAPVHLAIHALHPLRLRATPLPGDLDAAPMLTPCYHEVGDKGLGWWTANTSTHQSTFGDTTLVTCDVVFTRGSETFYATSHLTITPEEPYHHYEYTTDSKTGRAVINSLMKSLSAQNDG</sequence>
<evidence type="ECO:0000313" key="2">
    <source>
        <dbReference type="Proteomes" id="UP000645517"/>
    </source>
</evidence>
<proteinExistence type="predicted"/>
<comment type="caution">
    <text evidence="1">The sequence shown here is derived from an EMBL/GenBank/DDBJ whole genome shotgun (WGS) entry which is preliminary data.</text>
</comment>
<name>A0ABQ2JHK9_9DEIO</name>
<evidence type="ECO:0000313" key="1">
    <source>
        <dbReference type="EMBL" id="GGN46607.1"/>
    </source>
</evidence>
<accession>A0ABQ2JHK9</accession>
<dbReference type="RefSeq" id="WP_189059376.1">
    <property type="nucleotide sequence ID" value="NZ_BMOR01000033.1"/>
</dbReference>